<name>A0A5B7JSP8_PORTR</name>
<reference evidence="3 4" key="1">
    <citation type="submission" date="2019-05" db="EMBL/GenBank/DDBJ databases">
        <title>Another draft genome of Portunus trituberculatus and its Hox gene families provides insights of decapod evolution.</title>
        <authorList>
            <person name="Jeong J.-H."/>
            <person name="Song I."/>
            <person name="Kim S."/>
            <person name="Choi T."/>
            <person name="Kim D."/>
            <person name="Ryu S."/>
            <person name="Kim W."/>
        </authorList>
    </citation>
    <scope>NUCLEOTIDE SEQUENCE [LARGE SCALE GENOMIC DNA]</scope>
    <source>
        <tissue evidence="3">Muscle</tissue>
    </source>
</reference>
<evidence type="ECO:0008006" key="5">
    <source>
        <dbReference type="Google" id="ProtNLM"/>
    </source>
</evidence>
<comment type="caution">
    <text evidence="3">The sequence shown here is derived from an EMBL/GenBank/DDBJ whole genome shotgun (WGS) entry which is preliminary data.</text>
</comment>
<accession>A0A5B7JSP8</accession>
<dbReference type="AlphaFoldDB" id="A0A5B7JSP8"/>
<keyword evidence="2" id="KW-0732">Signal</keyword>
<organism evidence="3 4">
    <name type="scientific">Portunus trituberculatus</name>
    <name type="common">Swimming crab</name>
    <name type="synonym">Neptunus trituberculatus</name>
    <dbReference type="NCBI Taxonomy" id="210409"/>
    <lineage>
        <taxon>Eukaryota</taxon>
        <taxon>Metazoa</taxon>
        <taxon>Ecdysozoa</taxon>
        <taxon>Arthropoda</taxon>
        <taxon>Crustacea</taxon>
        <taxon>Multicrustacea</taxon>
        <taxon>Malacostraca</taxon>
        <taxon>Eumalacostraca</taxon>
        <taxon>Eucarida</taxon>
        <taxon>Decapoda</taxon>
        <taxon>Pleocyemata</taxon>
        <taxon>Brachyura</taxon>
        <taxon>Eubrachyura</taxon>
        <taxon>Portunoidea</taxon>
        <taxon>Portunidae</taxon>
        <taxon>Portuninae</taxon>
        <taxon>Portunus</taxon>
    </lineage>
</organism>
<gene>
    <name evidence="3" type="ORF">E2C01_092925</name>
</gene>
<sequence>MELLITFISLFIFFRTSVRDALITRHFSRYFYARVFHVLFPAQRGVHQSRLAITVLMSPGPRPAPDRLTQNKSCQRSRMAASRQRCQDVRGTRWWQPMINIFTGASVTATALQGP</sequence>
<dbReference type="EMBL" id="VSRR010110641">
    <property type="protein sequence ID" value="MPC97605.1"/>
    <property type="molecule type" value="Genomic_DNA"/>
</dbReference>
<dbReference type="Proteomes" id="UP000324222">
    <property type="component" value="Unassembled WGS sequence"/>
</dbReference>
<evidence type="ECO:0000313" key="4">
    <source>
        <dbReference type="Proteomes" id="UP000324222"/>
    </source>
</evidence>
<feature type="chain" id="PRO_5023066062" description="Secreted protein" evidence="2">
    <location>
        <begin position="21"/>
        <end position="115"/>
    </location>
</feature>
<evidence type="ECO:0000313" key="3">
    <source>
        <dbReference type="EMBL" id="MPC97605.1"/>
    </source>
</evidence>
<evidence type="ECO:0000256" key="2">
    <source>
        <dbReference type="SAM" id="SignalP"/>
    </source>
</evidence>
<keyword evidence="4" id="KW-1185">Reference proteome</keyword>
<proteinExistence type="predicted"/>
<feature type="signal peptide" evidence="2">
    <location>
        <begin position="1"/>
        <end position="20"/>
    </location>
</feature>
<evidence type="ECO:0000256" key="1">
    <source>
        <dbReference type="SAM" id="MobiDB-lite"/>
    </source>
</evidence>
<protein>
    <recommendedName>
        <fullName evidence="5">Secreted protein</fullName>
    </recommendedName>
</protein>
<feature type="region of interest" description="Disordered" evidence="1">
    <location>
        <begin position="62"/>
        <end position="82"/>
    </location>
</feature>